<reference evidence="2 4" key="2">
    <citation type="submission" date="2019-03" db="EMBL/GenBank/DDBJ databases">
        <title>Genomic Encyclopedia of Type Strains, Phase IV (KMG-IV): sequencing the most valuable type-strain genomes for metagenomic binning, comparative biology and taxonomic classification.</title>
        <authorList>
            <person name="Goeker M."/>
        </authorList>
    </citation>
    <scope>NUCLEOTIDE SEQUENCE [LARGE SCALE GENOMIC DNA]</scope>
    <source>
        <strain evidence="2 4">DSM 101483</strain>
    </source>
</reference>
<protein>
    <submittedName>
        <fullName evidence="2">SpoIIAA-like protein</fullName>
    </submittedName>
    <submittedName>
        <fullName evidence="1">Universal stress protein UspA</fullName>
    </submittedName>
</protein>
<evidence type="ECO:0000313" key="1">
    <source>
        <dbReference type="EMBL" id="AMK11587.1"/>
    </source>
</evidence>
<dbReference type="InterPro" id="IPR036513">
    <property type="entry name" value="STAS_dom_sf"/>
</dbReference>
<dbReference type="OrthoDB" id="9811577at2"/>
<dbReference type="Pfam" id="PF11964">
    <property type="entry name" value="SpoIIAA-like"/>
    <property type="match status" value="1"/>
</dbReference>
<dbReference type="EMBL" id="SOBK01000003">
    <property type="protein sequence ID" value="TDT89994.1"/>
    <property type="molecule type" value="Genomic_DNA"/>
</dbReference>
<dbReference type="AlphaFoldDB" id="A0A126QP72"/>
<evidence type="ECO:0000313" key="3">
    <source>
        <dbReference type="Proteomes" id="UP000055611"/>
    </source>
</evidence>
<dbReference type="EMBL" id="CP014206">
    <property type="protein sequence ID" value="AMK11587.1"/>
    <property type="molecule type" value="Genomic_DNA"/>
</dbReference>
<gene>
    <name evidence="1" type="ORF">AWY79_10905</name>
    <name evidence="2" type="ORF">EDC59_103297</name>
</gene>
<dbReference type="Proteomes" id="UP000295506">
    <property type="component" value="Unassembled WGS sequence"/>
</dbReference>
<proteinExistence type="predicted"/>
<dbReference type="InterPro" id="IPR038396">
    <property type="entry name" value="SpoIIAA-like_sf"/>
</dbReference>
<accession>A0A126QP72</accession>
<organism evidence="2 4">
    <name type="scientific">Pseudodesulfovibrio indicus</name>
    <dbReference type="NCBI Taxonomy" id="1716143"/>
    <lineage>
        <taxon>Bacteria</taxon>
        <taxon>Pseudomonadati</taxon>
        <taxon>Thermodesulfobacteriota</taxon>
        <taxon>Desulfovibrionia</taxon>
        <taxon>Desulfovibrionales</taxon>
        <taxon>Desulfovibrionaceae</taxon>
    </lineage>
</organism>
<evidence type="ECO:0000313" key="2">
    <source>
        <dbReference type="EMBL" id="TDT89994.1"/>
    </source>
</evidence>
<dbReference type="KEGG" id="dej:AWY79_10905"/>
<evidence type="ECO:0000313" key="4">
    <source>
        <dbReference type="Proteomes" id="UP000295506"/>
    </source>
</evidence>
<sequence>MITVMEKSTPGMLAVHATGKLTDDDYQDIWIPALEAVIERNGKARALLYMDADFKGWELKALWQDAKFGLRHRKDFSKLAVVGGPDWARWGVKLGELLMDCEVRLYEPERLDEAMSWATAP</sequence>
<name>A0A126QP72_9BACT</name>
<dbReference type="Gene3D" id="3.40.50.10600">
    <property type="entry name" value="SpoIIaa-like domains"/>
    <property type="match status" value="1"/>
</dbReference>
<dbReference type="SUPFAM" id="SSF52091">
    <property type="entry name" value="SpoIIaa-like"/>
    <property type="match status" value="1"/>
</dbReference>
<reference evidence="1 3" key="1">
    <citation type="journal article" date="2016" name="Front. Microbiol.">
        <title>Genome Sequence of the Piezophilic, Mesophilic Sulfate-Reducing Bacterium Desulfovibrio indicus J2T.</title>
        <authorList>
            <person name="Cao J."/>
            <person name="Maignien L."/>
            <person name="Shao Z."/>
            <person name="Alain K."/>
            <person name="Jebbar M."/>
        </authorList>
    </citation>
    <scope>NUCLEOTIDE SEQUENCE [LARGE SCALE GENOMIC DNA]</scope>
    <source>
        <strain evidence="1 3">J2</strain>
    </source>
</reference>
<keyword evidence="3" id="KW-1185">Reference proteome</keyword>
<dbReference type="RefSeq" id="WP_066803575.1">
    <property type="nucleotide sequence ID" value="NZ_CP014206.1"/>
</dbReference>
<dbReference type="InterPro" id="IPR021866">
    <property type="entry name" value="SpoIIAA-like"/>
</dbReference>
<dbReference type="Proteomes" id="UP000055611">
    <property type="component" value="Chromosome"/>
</dbReference>